<keyword evidence="1" id="KW-0812">Transmembrane</keyword>
<feature type="transmembrane region" description="Helical" evidence="1">
    <location>
        <begin position="64"/>
        <end position="83"/>
    </location>
</feature>
<dbReference type="Pfam" id="PF02308">
    <property type="entry name" value="MgtC"/>
    <property type="match status" value="1"/>
</dbReference>
<dbReference type="EMBL" id="CP046056">
    <property type="protein sequence ID" value="QQD25440.1"/>
    <property type="molecule type" value="Genomic_DNA"/>
</dbReference>
<name>A0A9X7YP43_9GAMM</name>
<dbReference type="AlphaFoldDB" id="A0A9X7YP43"/>
<evidence type="ECO:0000259" key="3">
    <source>
        <dbReference type="Pfam" id="PF13194"/>
    </source>
</evidence>
<evidence type="ECO:0000313" key="5">
    <source>
        <dbReference type="Proteomes" id="UP000596074"/>
    </source>
</evidence>
<feature type="transmembrane region" description="Helical" evidence="1">
    <location>
        <begin position="95"/>
        <end position="128"/>
    </location>
</feature>
<protein>
    <submittedName>
        <fullName evidence="4">DUF4010 domain-containing protein</fullName>
    </submittedName>
</protein>
<proteinExistence type="predicted"/>
<keyword evidence="5" id="KW-1185">Reference proteome</keyword>
<dbReference type="InterPro" id="IPR049177">
    <property type="entry name" value="MgtC_SapB_SrpB_YhiD_N"/>
</dbReference>
<feature type="transmembrane region" description="Helical" evidence="1">
    <location>
        <begin position="179"/>
        <end position="197"/>
    </location>
</feature>
<organism evidence="4 5">
    <name type="scientific">Venatoribacter cucullus</name>
    <dbReference type="NCBI Taxonomy" id="2661630"/>
    <lineage>
        <taxon>Bacteria</taxon>
        <taxon>Pseudomonadati</taxon>
        <taxon>Pseudomonadota</taxon>
        <taxon>Gammaproteobacteria</taxon>
        <taxon>Oceanospirillales</taxon>
        <taxon>Oceanospirillaceae</taxon>
        <taxon>Venatoribacter</taxon>
    </lineage>
</organism>
<accession>A0A9X7YP43</accession>
<dbReference type="PANTHER" id="PTHR39084">
    <property type="entry name" value="MEMBRANE PROTEIN-RELATED"/>
    <property type="match status" value="1"/>
</dbReference>
<dbReference type="Proteomes" id="UP000596074">
    <property type="component" value="Chromosome"/>
</dbReference>
<keyword evidence="1" id="KW-0472">Membrane</keyword>
<feature type="transmembrane region" description="Helical" evidence="1">
    <location>
        <begin position="397"/>
        <end position="418"/>
    </location>
</feature>
<dbReference type="PANTHER" id="PTHR39084:SF1">
    <property type="entry name" value="DUF4010 DOMAIN-CONTAINING PROTEIN"/>
    <property type="match status" value="1"/>
</dbReference>
<feature type="transmembrane region" description="Helical" evidence="1">
    <location>
        <begin position="237"/>
        <end position="256"/>
    </location>
</feature>
<evidence type="ECO:0000256" key="1">
    <source>
        <dbReference type="SAM" id="Phobius"/>
    </source>
</evidence>
<reference evidence="4 5" key="1">
    <citation type="submission" date="2019-11" db="EMBL/GenBank/DDBJ databases">
        <title>Venatorbacter sp. nov. a predator of Campylobacter and other Gram-negative bacteria.</title>
        <authorList>
            <person name="Saeedi A."/>
            <person name="Cummings N.J."/>
            <person name="Connerton I.F."/>
            <person name="Connerton P.L."/>
        </authorList>
    </citation>
    <scope>NUCLEOTIDE SEQUENCE [LARGE SCALE GENOMIC DNA]</scope>
    <source>
        <strain evidence="4">XL5</strain>
    </source>
</reference>
<evidence type="ECO:0000313" key="4">
    <source>
        <dbReference type="EMBL" id="QQD25440.1"/>
    </source>
</evidence>
<feature type="domain" description="MgtC/SapB/SrpB/YhiD N-terminal" evidence="2">
    <location>
        <begin position="11"/>
        <end position="136"/>
    </location>
</feature>
<evidence type="ECO:0000259" key="2">
    <source>
        <dbReference type="Pfam" id="PF02308"/>
    </source>
</evidence>
<dbReference type="InterPro" id="IPR025105">
    <property type="entry name" value="DUF4010"/>
</dbReference>
<keyword evidence="1" id="KW-1133">Transmembrane helix</keyword>
<sequence length="419" mass="44624">MSGHTETAMQLLVALLLGALVGLQRGWVVREQLPGTRVAGIRTHALTGLTGGIATLLAMQLTIWLLPVFLLIVAAMAIAGYRAQAVSTQNFSITGMVGLLLTFCFGALAMAGETVTAAMAAVVTTMILDNKQEIHNALRKLQEHELDAALKLLLISVVMLPLLPRQGIGPGEVINLYEIWWMVVLIASVSFIGYFSVRIAGPEKGLLFTGFFGGLSSSTATTLHFSRLARSVPQSSSLLAAGILLACGTMFPRVLLYGYLINPALLSLLLWPMLVMMLALYLPAALMLYRYRGVAVEHPALASNPLELRSAMILGALVVMILLLAEWLREGMGDQGMYLLAAVSGVTDIDAITLSLARLSLTDAFNTEAIVVGIFIAANMNNLFKTLLAFSIGKAALGIKVGGAMLLALLLGGGLLFWS</sequence>
<feature type="transmembrane region" description="Helical" evidence="1">
    <location>
        <begin position="308"/>
        <end position="325"/>
    </location>
</feature>
<feature type="transmembrane region" description="Helical" evidence="1">
    <location>
        <begin position="337"/>
        <end position="357"/>
    </location>
</feature>
<dbReference type="KEGG" id="vcw:GJQ55_05400"/>
<feature type="transmembrane region" description="Helical" evidence="1">
    <location>
        <begin position="268"/>
        <end position="288"/>
    </location>
</feature>
<feature type="domain" description="DUF4010" evidence="3">
    <location>
        <begin position="184"/>
        <end position="393"/>
    </location>
</feature>
<feature type="transmembrane region" description="Helical" evidence="1">
    <location>
        <begin position="206"/>
        <end position="225"/>
    </location>
</feature>
<gene>
    <name evidence="4" type="ORF">GJQ55_05400</name>
</gene>
<dbReference type="Pfam" id="PF13194">
    <property type="entry name" value="DUF4010"/>
    <property type="match status" value="1"/>
</dbReference>
<feature type="transmembrane region" description="Helical" evidence="1">
    <location>
        <begin position="369"/>
        <end position="390"/>
    </location>
</feature>